<gene>
    <name evidence="3" type="ORF">L6E24_03955</name>
</gene>
<keyword evidence="1" id="KW-1133">Transmembrane helix</keyword>
<keyword evidence="4" id="KW-1185">Reference proteome</keyword>
<evidence type="ECO:0000313" key="4">
    <source>
        <dbReference type="Proteomes" id="UP001060368"/>
    </source>
</evidence>
<organism evidence="3 4">
    <name type="scientific">Methanoplanus endosymbiosus</name>
    <dbReference type="NCBI Taxonomy" id="33865"/>
    <lineage>
        <taxon>Archaea</taxon>
        <taxon>Methanobacteriati</taxon>
        <taxon>Methanobacteriota</taxon>
        <taxon>Stenosarchaea group</taxon>
        <taxon>Methanomicrobia</taxon>
        <taxon>Methanomicrobiales</taxon>
        <taxon>Methanomicrobiaceae</taxon>
        <taxon>Methanoplanus</taxon>
    </lineage>
</organism>
<dbReference type="SMART" id="SM00062">
    <property type="entry name" value="PBPb"/>
    <property type="match status" value="1"/>
</dbReference>
<sequence length="343" mass="37841">MDETKKPADRTSLKPAVIVIAAVIILVVPVIYFMAQTLMPPEHSEPLIIATGPPYLSALTLIADENGYFEKYGLNVTLIETPTGNDAVRKLLAGTADLAYAAEYVGVKNSFDAPDLRIIASTMKADIVSVIVRSDRDISVPSDLKGKTIALYKGTIADYYFGKFLAANGIDPTEVNIVYLTPEEVAESIISGDADAAVIWQPFVSQIERQLAGDSITWSVQGGQRYYRLTFVMEETIHDRPGVLRDYLRAIDDAETFLHAHEPEAREIVGQRANKTYEELGTIWGNNWFVLSLDQGLIPTMEDEARWMAEQNMTGGKTPPSYLDMIYQDAMLEVKPSAVTVIG</sequence>
<dbReference type="SUPFAM" id="SSF53850">
    <property type="entry name" value="Periplasmic binding protein-like II"/>
    <property type="match status" value="1"/>
</dbReference>
<name>A0A9E7PPX4_9EURY</name>
<dbReference type="InterPro" id="IPR001638">
    <property type="entry name" value="Solute-binding_3/MltF_N"/>
</dbReference>
<evidence type="ECO:0000259" key="2">
    <source>
        <dbReference type="SMART" id="SM00062"/>
    </source>
</evidence>
<evidence type="ECO:0000256" key="1">
    <source>
        <dbReference type="SAM" id="Phobius"/>
    </source>
</evidence>
<dbReference type="EMBL" id="CP096115">
    <property type="protein sequence ID" value="UUX93287.1"/>
    <property type="molecule type" value="Genomic_DNA"/>
</dbReference>
<accession>A0A9E7PPX4</accession>
<dbReference type="CDD" id="cd01008">
    <property type="entry name" value="PBP2_NrtA_SsuA_CpmA_like"/>
    <property type="match status" value="1"/>
</dbReference>
<dbReference type="InterPro" id="IPR015168">
    <property type="entry name" value="SsuA/THI5"/>
</dbReference>
<keyword evidence="1" id="KW-0812">Transmembrane</keyword>
<dbReference type="RefSeq" id="WP_257743426.1">
    <property type="nucleotide sequence ID" value="NZ_CP096115.1"/>
</dbReference>
<dbReference type="Pfam" id="PF09084">
    <property type="entry name" value="NMT1"/>
    <property type="match status" value="1"/>
</dbReference>
<protein>
    <submittedName>
        <fullName evidence="3">NrtA/SsuA/CpmA family ABC transporter substrate-binding protein</fullName>
    </submittedName>
</protein>
<dbReference type="PANTHER" id="PTHR30024">
    <property type="entry name" value="ALIPHATIC SULFONATES-BINDING PROTEIN-RELATED"/>
    <property type="match status" value="1"/>
</dbReference>
<feature type="transmembrane region" description="Helical" evidence="1">
    <location>
        <begin position="12"/>
        <end position="35"/>
    </location>
</feature>
<evidence type="ECO:0000313" key="3">
    <source>
        <dbReference type="EMBL" id="UUX93287.1"/>
    </source>
</evidence>
<reference evidence="3" key="1">
    <citation type="submission" date="2022-04" db="EMBL/GenBank/DDBJ databases">
        <title>Complete genome of Methanoplanus endosymbiosus DSM 3599.</title>
        <authorList>
            <person name="Chen S.-C."/>
            <person name="You Y.-T."/>
            <person name="Zhou Y.-Z."/>
            <person name="Lai M.-C."/>
        </authorList>
    </citation>
    <scope>NUCLEOTIDE SEQUENCE</scope>
    <source>
        <strain evidence="3">DSM 3599</strain>
    </source>
</reference>
<dbReference type="KEGG" id="mend:L6E24_03955"/>
<dbReference type="AlphaFoldDB" id="A0A9E7PPX4"/>
<keyword evidence="1" id="KW-0472">Membrane</keyword>
<proteinExistence type="predicted"/>
<dbReference type="GeneID" id="74306821"/>
<dbReference type="Proteomes" id="UP001060368">
    <property type="component" value="Chromosome"/>
</dbReference>
<dbReference type="Gene3D" id="3.40.190.10">
    <property type="entry name" value="Periplasmic binding protein-like II"/>
    <property type="match status" value="2"/>
</dbReference>
<feature type="domain" description="Solute-binding protein family 3/N-terminal" evidence="2">
    <location>
        <begin position="46"/>
        <end position="260"/>
    </location>
</feature>